<evidence type="ECO:0000313" key="3">
    <source>
        <dbReference type="Proteomes" id="UP001266305"/>
    </source>
</evidence>
<feature type="compositionally biased region" description="Polar residues" evidence="1">
    <location>
        <begin position="191"/>
        <end position="205"/>
    </location>
</feature>
<accession>A0ABQ9UIL4</accession>
<feature type="compositionally biased region" description="Low complexity" evidence="1">
    <location>
        <begin position="78"/>
        <end position="107"/>
    </location>
</feature>
<evidence type="ECO:0000313" key="2">
    <source>
        <dbReference type="EMBL" id="KAK2096898.1"/>
    </source>
</evidence>
<sequence length="321" mass="33043">MRILGNRGRPKREGKASAAVAAASGAGAGTAEVHAGRSRGGEGQESAPQEQPGQAGLDSPAPLGLVALASAGRGAELPSSPCSEPAASSRAWSPAAPSAGSGAPSLPWGWSAPVRAETQAPGERRQRDEEEEGHEEEEEEEKEEEEEEEDQEEEEAAAAPAGQTQAECPPQQGMVCSPLGSPGPALLFSQAARSQGHSEGTQGHNCSVGGSMARGNKENRAKEPLESKAPPSASTGGTAQSPPGLHGPGRHSPLPLRPREEEGGWDCCHRVPRQKSRSGGVGCSPPQPDCEPRGPNHQRTPGSPEDHLPMRTGTGARVATK</sequence>
<evidence type="ECO:0000256" key="1">
    <source>
        <dbReference type="SAM" id="MobiDB-lite"/>
    </source>
</evidence>
<gene>
    <name evidence="2" type="ORF">P7K49_025932</name>
</gene>
<feature type="compositionally biased region" description="Acidic residues" evidence="1">
    <location>
        <begin position="129"/>
        <end position="156"/>
    </location>
</feature>
<name>A0ABQ9UIL4_SAGOE</name>
<proteinExistence type="predicted"/>
<dbReference type="Proteomes" id="UP001266305">
    <property type="component" value="Unassembled WGS sequence"/>
</dbReference>
<feature type="region of interest" description="Disordered" evidence="1">
    <location>
        <begin position="1"/>
        <end position="321"/>
    </location>
</feature>
<feature type="compositionally biased region" description="Low complexity" evidence="1">
    <location>
        <begin position="16"/>
        <end position="31"/>
    </location>
</feature>
<feature type="compositionally biased region" description="Basic and acidic residues" evidence="1">
    <location>
        <begin position="215"/>
        <end position="226"/>
    </location>
</feature>
<dbReference type="EMBL" id="JASSZA010000012">
    <property type="protein sequence ID" value="KAK2096898.1"/>
    <property type="molecule type" value="Genomic_DNA"/>
</dbReference>
<reference evidence="2 3" key="1">
    <citation type="submission" date="2023-05" db="EMBL/GenBank/DDBJ databases">
        <title>B98-5 Cell Line De Novo Hybrid Assembly: An Optical Mapping Approach.</title>
        <authorList>
            <person name="Kananen K."/>
            <person name="Auerbach J.A."/>
            <person name="Kautto E."/>
            <person name="Blachly J.S."/>
        </authorList>
    </citation>
    <scope>NUCLEOTIDE SEQUENCE [LARGE SCALE GENOMIC DNA]</scope>
    <source>
        <strain evidence="2">B95-8</strain>
        <tissue evidence="2">Cell line</tissue>
    </source>
</reference>
<keyword evidence="3" id="KW-1185">Reference proteome</keyword>
<organism evidence="2 3">
    <name type="scientific">Saguinus oedipus</name>
    <name type="common">Cotton-top tamarin</name>
    <name type="synonym">Oedipomidas oedipus</name>
    <dbReference type="NCBI Taxonomy" id="9490"/>
    <lineage>
        <taxon>Eukaryota</taxon>
        <taxon>Metazoa</taxon>
        <taxon>Chordata</taxon>
        <taxon>Craniata</taxon>
        <taxon>Vertebrata</taxon>
        <taxon>Euteleostomi</taxon>
        <taxon>Mammalia</taxon>
        <taxon>Eutheria</taxon>
        <taxon>Euarchontoglires</taxon>
        <taxon>Primates</taxon>
        <taxon>Haplorrhini</taxon>
        <taxon>Platyrrhini</taxon>
        <taxon>Cebidae</taxon>
        <taxon>Callitrichinae</taxon>
        <taxon>Saguinus</taxon>
    </lineage>
</organism>
<comment type="caution">
    <text evidence="2">The sequence shown here is derived from an EMBL/GenBank/DDBJ whole genome shotgun (WGS) entry which is preliminary data.</text>
</comment>
<protein>
    <submittedName>
        <fullName evidence="2">Uncharacterized protein</fullName>
    </submittedName>
</protein>
<feature type="compositionally biased region" description="Polar residues" evidence="1">
    <location>
        <begin position="232"/>
        <end position="241"/>
    </location>
</feature>